<dbReference type="SUPFAM" id="SSF75005">
    <property type="entry name" value="Arabinanase/levansucrase/invertase"/>
    <property type="match status" value="1"/>
</dbReference>
<dbReference type="AlphaFoldDB" id="A0A1P8WRD3"/>
<proteinExistence type="predicted"/>
<gene>
    <name evidence="1" type="ORF">Fuma_06281</name>
</gene>
<dbReference type="RefSeq" id="WP_077027601.1">
    <property type="nucleotide sequence ID" value="NZ_CP017641.1"/>
</dbReference>
<organism evidence="1 2">
    <name type="scientific">Fuerstiella marisgermanici</name>
    <dbReference type="NCBI Taxonomy" id="1891926"/>
    <lineage>
        <taxon>Bacteria</taxon>
        <taxon>Pseudomonadati</taxon>
        <taxon>Planctomycetota</taxon>
        <taxon>Planctomycetia</taxon>
        <taxon>Planctomycetales</taxon>
        <taxon>Planctomycetaceae</taxon>
        <taxon>Fuerstiella</taxon>
    </lineage>
</organism>
<name>A0A1P8WRD3_9PLAN</name>
<dbReference type="InterPro" id="IPR023296">
    <property type="entry name" value="Glyco_hydro_beta-prop_sf"/>
</dbReference>
<reference evidence="1 2" key="1">
    <citation type="journal article" date="2016" name="Front. Microbiol.">
        <title>Fuerstia marisgermanicae gen. nov., sp. nov., an Unusual Member of the Phylum Planctomycetes from the German Wadden Sea.</title>
        <authorList>
            <person name="Kohn T."/>
            <person name="Heuer A."/>
            <person name="Jogler M."/>
            <person name="Vollmers J."/>
            <person name="Boedeker C."/>
            <person name="Bunk B."/>
            <person name="Rast P."/>
            <person name="Borchert D."/>
            <person name="Glockner I."/>
            <person name="Freese H.M."/>
            <person name="Klenk H.P."/>
            <person name="Overmann J."/>
            <person name="Kaster A.K."/>
            <person name="Rohde M."/>
            <person name="Wiegand S."/>
            <person name="Jogler C."/>
        </authorList>
    </citation>
    <scope>NUCLEOTIDE SEQUENCE [LARGE SCALE GENOMIC DNA]</scope>
    <source>
        <strain evidence="1 2">NH11</strain>
    </source>
</reference>
<dbReference type="EMBL" id="CP017641">
    <property type="protein sequence ID" value="APZ96609.1"/>
    <property type="molecule type" value="Genomic_DNA"/>
</dbReference>
<dbReference type="KEGG" id="fmr:Fuma_06281"/>
<sequence>MEADRRQFFKIAGATGAGMLAAEKASAQPATSHPSASHLDQQQVTFTTELFLDNKLIEVTPGVSRKLHPPKKHLLNPVVRCERWCDGDYIQPYTTMYDQEDKLFKMWARAGCDWKSGRVADNAAYMLYFTSKDGVHWDKPDLGVMEVAGRRDHNVIFTSDMALSSVTPFSYGPEKYIVPVSPMKPQGKKAFFWAVNRHPNPRDASEKFVGLAIVQDHRRGAHIVTSPDGIHWSCASSPFWQTPHDVAGTGDDCLMHVMFDDARNKWALYRRVVPEFSEHLIADESDLNRGREDRYYRSYAYAESDDLRGWKKHQFILAMDADDPPDTELYQFSCHKYGDIYVGYMSVYYLRRPQPINVHLVTSRDGIHFNRVCRGQPFIPSGQLGYYDYMAMGCSQPRPIVVNDTTYFYYAAINYPHDANRAHYEPDELTGGAALATFKRDRFVSLETSDLDRGPCRVITKPFVVQQPHLYVNAATWQKGAIHVELLTRDWQPITGYKQSDARPIQGDALDHPVQWRKHTDLRRLFGTEIRLKFYMTRARIHAMTLSDKERPLAAVEGEFRHDLQGDSSPQQN</sequence>
<dbReference type="PROSITE" id="PS51318">
    <property type="entry name" value="TAT"/>
    <property type="match status" value="1"/>
</dbReference>
<dbReference type="Proteomes" id="UP000187735">
    <property type="component" value="Chromosome"/>
</dbReference>
<dbReference type="OrthoDB" id="180690at2"/>
<evidence type="ECO:0000313" key="2">
    <source>
        <dbReference type="Proteomes" id="UP000187735"/>
    </source>
</evidence>
<evidence type="ECO:0000313" key="1">
    <source>
        <dbReference type="EMBL" id="APZ96609.1"/>
    </source>
</evidence>
<dbReference type="InterPro" id="IPR006311">
    <property type="entry name" value="TAT_signal"/>
</dbReference>
<protein>
    <submittedName>
        <fullName evidence="1">Uncharacterized protein</fullName>
    </submittedName>
</protein>
<keyword evidence="2" id="KW-1185">Reference proteome</keyword>
<dbReference type="Gene3D" id="2.115.10.20">
    <property type="entry name" value="Glycosyl hydrolase domain, family 43"/>
    <property type="match status" value="2"/>
</dbReference>
<accession>A0A1P8WRD3</accession>